<name>A0A9W7XCN2_9POAL</name>
<evidence type="ECO:0000313" key="2">
    <source>
        <dbReference type="EMBL" id="KAJ1256187.1"/>
    </source>
</evidence>
<keyword evidence="1" id="KW-0472">Membrane</keyword>
<evidence type="ECO:0000256" key="1">
    <source>
        <dbReference type="SAM" id="Phobius"/>
    </source>
</evidence>
<protein>
    <submittedName>
        <fullName evidence="2">Uncharacterized protein</fullName>
    </submittedName>
</protein>
<dbReference type="AlphaFoldDB" id="A0A9W7XCN2"/>
<keyword evidence="3" id="KW-1185">Reference proteome</keyword>
<keyword evidence="1" id="KW-0812">Transmembrane</keyword>
<reference evidence="2 3" key="1">
    <citation type="submission" date="2022-10" db="EMBL/GenBank/DDBJ databases">
        <title>WGS assembly of Paspalum vaginatum 540-79.</title>
        <authorList>
            <person name="Sun G."/>
            <person name="Wase N."/>
            <person name="Shu S."/>
            <person name="Jenkins J."/>
            <person name="Zhou B."/>
            <person name="Torres-Rodriguez J."/>
            <person name="Chen C."/>
            <person name="Sandor L."/>
            <person name="Plott C."/>
            <person name="Yoshinga Y."/>
            <person name="Daum C."/>
            <person name="Qi P."/>
            <person name="Barry K."/>
            <person name="Lipzen A."/>
            <person name="Berry L."/>
            <person name="Pedersen C."/>
            <person name="Gottilla T."/>
            <person name="Foltz A."/>
            <person name="Yu H."/>
            <person name="O'Malley R."/>
            <person name="Zhang C."/>
            <person name="Devos K."/>
            <person name="Sigmon B."/>
            <person name="Yu B."/>
            <person name="Obata T."/>
            <person name="Schmutz J."/>
            <person name="Schnable J."/>
        </authorList>
    </citation>
    <scope>NUCLEOTIDE SEQUENCE [LARGE SCALE GENOMIC DNA]</scope>
    <source>
        <strain evidence="3">cv. 540-79</strain>
    </source>
</reference>
<dbReference type="Proteomes" id="UP001164776">
    <property type="component" value="Unassembled WGS sequence"/>
</dbReference>
<proteinExistence type="predicted"/>
<evidence type="ECO:0000313" key="3">
    <source>
        <dbReference type="Proteomes" id="UP001164776"/>
    </source>
</evidence>
<organism evidence="2 3">
    <name type="scientific">Paspalum vaginatum</name>
    <name type="common">seashore paspalum</name>
    <dbReference type="NCBI Taxonomy" id="158149"/>
    <lineage>
        <taxon>Eukaryota</taxon>
        <taxon>Viridiplantae</taxon>
        <taxon>Streptophyta</taxon>
        <taxon>Embryophyta</taxon>
        <taxon>Tracheophyta</taxon>
        <taxon>Spermatophyta</taxon>
        <taxon>Magnoliopsida</taxon>
        <taxon>Liliopsida</taxon>
        <taxon>Poales</taxon>
        <taxon>Poaceae</taxon>
        <taxon>PACMAD clade</taxon>
        <taxon>Panicoideae</taxon>
        <taxon>Andropogonodae</taxon>
        <taxon>Paspaleae</taxon>
        <taxon>Paspalinae</taxon>
        <taxon>Paspalum</taxon>
    </lineage>
</organism>
<accession>A0A9W7XCN2</accession>
<feature type="transmembrane region" description="Helical" evidence="1">
    <location>
        <begin position="59"/>
        <end position="82"/>
    </location>
</feature>
<comment type="caution">
    <text evidence="2">The sequence shown here is derived from an EMBL/GenBank/DDBJ whole genome shotgun (WGS) entry which is preliminary data.</text>
</comment>
<gene>
    <name evidence="2" type="ORF">BS78_K068400</name>
</gene>
<dbReference type="EMBL" id="MU629541">
    <property type="protein sequence ID" value="KAJ1256187.1"/>
    <property type="molecule type" value="Genomic_DNA"/>
</dbReference>
<keyword evidence="1" id="KW-1133">Transmembrane helix</keyword>
<sequence>MSLSVPLCWLIALQLVLIILRTLRRAHCVAPLSFHPESRCLEDWWSHRPAEKAACWVHAYFFLLAFLFLHSFSFHFLLFIIFKSVYSCSI</sequence>